<dbReference type="EMBL" id="FOJI01000013">
    <property type="protein sequence ID" value="SEW37178.1"/>
    <property type="molecule type" value="Genomic_DNA"/>
</dbReference>
<reference evidence="2 3" key="1">
    <citation type="submission" date="2016-10" db="EMBL/GenBank/DDBJ databases">
        <authorList>
            <person name="de Groot N.N."/>
        </authorList>
    </citation>
    <scope>NUCLEOTIDE SEQUENCE [LARGE SCALE GENOMIC DNA]</scope>
    <source>
        <strain evidence="2 3">DSM 9179</strain>
    </source>
</reference>
<keyword evidence="1" id="KW-0732">Signal</keyword>
<proteinExistence type="predicted"/>
<sequence>MVKAKFLLLSAILIMCVGAMTGCGKKDTDDGNKASSGIRGSASEVITNTSKGINEFETKASNGINELKTDINKKTEELATVFGGTIQAQTR</sequence>
<evidence type="ECO:0000313" key="2">
    <source>
        <dbReference type="EMBL" id="SEW37178.1"/>
    </source>
</evidence>
<accession>A0A1I0R9D2</accession>
<dbReference type="Proteomes" id="UP000199701">
    <property type="component" value="Unassembled WGS sequence"/>
</dbReference>
<dbReference type="AlphaFoldDB" id="A0A1I0R9D2"/>
<feature type="chain" id="PRO_5039728344" evidence="1">
    <location>
        <begin position="20"/>
        <end position="91"/>
    </location>
</feature>
<evidence type="ECO:0000313" key="3">
    <source>
        <dbReference type="Proteomes" id="UP000199701"/>
    </source>
</evidence>
<name>A0A1I0R9D2_9FIRM</name>
<protein>
    <submittedName>
        <fullName evidence="2">Uncharacterized protein</fullName>
    </submittedName>
</protein>
<evidence type="ECO:0000256" key="1">
    <source>
        <dbReference type="SAM" id="SignalP"/>
    </source>
</evidence>
<dbReference type="PROSITE" id="PS51257">
    <property type="entry name" value="PROKAR_LIPOPROTEIN"/>
    <property type="match status" value="1"/>
</dbReference>
<dbReference type="RefSeq" id="WP_092455580.1">
    <property type="nucleotide sequence ID" value="NZ_FOJI01000013.1"/>
</dbReference>
<keyword evidence="3" id="KW-1185">Reference proteome</keyword>
<feature type="signal peptide" evidence="1">
    <location>
        <begin position="1"/>
        <end position="19"/>
    </location>
</feature>
<organism evidence="2 3">
    <name type="scientific">[Clostridium] fimetarium</name>
    <dbReference type="NCBI Taxonomy" id="99656"/>
    <lineage>
        <taxon>Bacteria</taxon>
        <taxon>Bacillati</taxon>
        <taxon>Bacillota</taxon>
        <taxon>Clostridia</taxon>
        <taxon>Lachnospirales</taxon>
        <taxon>Lachnospiraceae</taxon>
    </lineage>
</organism>
<gene>
    <name evidence="2" type="ORF">SAMN05421659_1131</name>
</gene>